<keyword evidence="7" id="KW-0539">Nucleus</keyword>
<protein>
    <recommendedName>
        <fullName evidence="3">Mediator of RNA polymerase II transcription subunit 29</fullName>
    </recommendedName>
    <alternativeName>
        <fullName evidence="8">Mediator complex subunit 29</fullName>
    </alternativeName>
</protein>
<evidence type="ECO:0000256" key="6">
    <source>
        <dbReference type="ARBA" id="ARBA00023163"/>
    </source>
</evidence>
<evidence type="ECO:0000313" key="11">
    <source>
        <dbReference type="Proteomes" id="UP001152747"/>
    </source>
</evidence>
<feature type="region of interest" description="Disordered" evidence="9">
    <location>
        <begin position="378"/>
        <end position="397"/>
    </location>
</feature>
<evidence type="ECO:0000256" key="7">
    <source>
        <dbReference type="ARBA" id="ARBA00023242"/>
    </source>
</evidence>
<comment type="caution">
    <text evidence="10">The sequence shown here is derived from an EMBL/GenBank/DDBJ whole genome shotgun (WGS) entry which is preliminary data.</text>
</comment>
<dbReference type="Proteomes" id="UP001152747">
    <property type="component" value="Unassembled WGS sequence"/>
</dbReference>
<dbReference type="EMBL" id="CANHGI010000003">
    <property type="protein sequence ID" value="CAI5444251.1"/>
    <property type="molecule type" value="Genomic_DNA"/>
</dbReference>
<feature type="compositionally biased region" description="Low complexity" evidence="9">
    <location>
        <begin position="267"/>
        <end position="285"/>
    </location>
</feature>
<evidence type="ECO:0000256" key="5">
    <source>
        <dbReference type="ARBA" id="ARBA00023159"/>
    </source>
</evidence>
<dbReference type="Pfam" id="PF11568">
    <property type="entry name" value="Med29"/>
    <property type="match status" value="1"/>
</dbReference>
<feature type="compositionally biased region" description="Polar residues" evidence="9">
    <location>
        <begin position="237"/>
        <end position="248"/>
    </location>
</feature>
<evidence type="ECO:0000256" key="2">
    <source>
        <dbReference type="ARBA" id="ARBA00009851"/>
    </source>
</evidence>
<reference evidence="10" key="1">
    <citation type="submission" date="2022-11" db="EMBL/GenBank/DDBJ databases">
        <authorList>
            <person name="Kikuchi T."/>
        </authorList>
    </citation>
    <scope>NUCLEOTIDE SEQUENCE</scope>
    <source>
        <strain evidence="10">PS1010</strain>
    </source>
</reference>
<evidence type="ECO:0000256" key="9">
    <source>
        <dbReference type="SAM" id="MobiDB-lite"/>
    </source>
</evidence>
<dbReference type="OrthoDB" id="5846314at2759"/>
<sequence>MSGGHPGGYNPHNNQQIYQQQQMMRQQQQNYQMLQNPQLMQAQNQSSAHNSPRSATPNQLQQLQQHSRVGSPAQPNFNNLNQQPHGSPSNLAFSNSNLAQVQDVHSKPATPQMMHSALSAGHLTNMNPMSVPLAAISRPASVAPPQSLPANILINNPGSIQQPGSIQRPGSVIPPGSIHGPGSVQAHGPGSIQAPGSVHGPGSIQAHGPGSVQAHGPSSVHGPGSIQPPGSLHAPGSQHNLNLSSHGPSSVAPPGSVAGPGSVMGGPASVQPAAPAPTTSQTPAKPTEEQLRQVMDPVVLLRTLIATDLRASIVEVNRRCANLLKNQREDSEEHEDGLLEQYKRAYNDFLAICDDIDRILTTILESNKQVGKLEKVLGDGGKKGAGKPATGQAGTDHSAGLMNCVNQFIESTAEVQRMFDSTIGSVTGSMEKIRRRQKKFEEGQRP</sequence>
<keyword evidence="4" id="KW-0805">Transcription regulation</keyword>
<name>A0A9P1N1F0_9PELO</name>
<feature type="region of interest" description="Disordered" evidence="9">
    <location>
        <begin position="158"/>
        <end position="290"/>
    </location>
</feature>
<evidence type="ECO:0000256" key="1">
    <source>
        <dbReference type="ARBA" id="ARBA00004123"/>
    </source>
</evidence>
<organism evidence="10 11">
    <name type="scientific">Caenorhabditis angaria</name>
    <dbReference type="NCBI Taxonomy" id="860376"/>
    <lineage>
        <taxon>Eukaryota</taxon>
        <taxon>Metazoa</taxon>
        <taxon>Ecdysozoa</taxon>
        <taxon>Nematoda</taxon>
        <taxon>Chromadorea</taxon>
        <taxon>Rhabditida</taxon>
        <taxon>Rhabditina</taxon>
        <taxon>Rhabditomorpha</taxon>
        <taxon>Rhabditoidea</taxon>
        <taxon>Rhabditidae</taxon>
        <taxon>Peloderinae</taxon>
        <taxon>Caenorhabditis</taxon>
    </lineage>
</organism>
<proteinExistence type="inferred from homology"/>
<keyword evidence="5" id="KW-0010">Activator</keyword>
<feature type="region of interest" description="Disordered" evidence="9">
    <location>
        <begin position="40"/>
        <end position="93"/>
    </location>
</feature>
<dbReference type="GO" id="GO:0016592">
    <property type="term" value="C:mediator complex"/>
    <property type="evidence" value="ECO:0007669"/>
    <property type="project" value="InterPro"/>
</dbReference>
<keyword evidence="6" id="KW-0804">Transcription</keyword>
<gene>
    <name evidence="10" type="ORF">CAMP_LOCUS6888</name>
</gene>
<evidence type="ECO:0000256" key="8">
    <source>
        <dbReference type="ARBA" id="ARBA00031963"/>
    </source>
</evidence>
<keyword evidence="11" id="KW-1185">Reference proteome</keyword>
<dbReference type="InterPro" id="IPR021018">
    <property type="entry name" value="Mediator_Med29_met"/>
</dbReference>
<evidence type="ECO:0000313" key="10">
    <source>
        <dbReference type="EMBL" id="CAI5444251.1"/>
    </source>
</evidence>
<accession>A0A9P1N1F0</accession>
<dbReference type="AlphaFoldDB" id="A0A9P1N1F0"/>
<evidence type="ECO:0000256" key="4">
    <source>
        <dbReference type="ARBA" id="ARBA00023015"/>
    </source>
</evidence>
<evidence type="ECO:0000256" key="3">
    <source>
        <dbReference type="ARBA" id="ARBA00019684"/>
    </source>
</evidence>
<comment type="similarity">
    <text evidence="2">Belongs to the Mediator complex subunit 29 family.</text>
</comment>
<feature type="compositionally biased region" description="Polar residues" evidence="9">
    <location>
        <begin position="42"/>
        <end position="93"/>
    </location>
</feature>
<comment type="subcellular location">
    <subcellularLocation>
        <location evidence="1">Nucleus</location>
    </subcellularLocation>
</comment>